<dbReference type="AlphaFoldDB" id="A0A379DE79"/>
<dbReference type="InterPro" id="IPR029753">
    <property type="entry name" value="D-isomer_DH_CS"/>
</dbReference>
<gene>
    <name evidence="13" type="primary">serA_2</name>
    <name evidence="13" type="ORF">NCTC11088_01666</name>
</gene>
<accession>A0A379DE79</accession>
<dbReference type="GO" id="GO:0051287">
    <property type="term" value="F:NAD binding"/>
    <property type="evidence" value="ECO:0007669"/>
    <property type="project" value="InterPro"/>
</dbReference>
<dbReference type="Pfam" id="PF00389">
    <property type="entry name" value="2-Hacid_dh"/>
    <property type="match status" value="1"/>
</dbReference>
<dbReference type="CDD" id="cd04901">
    <property type="entry name" value="ACT_3PGDH"/>
    <property type="match status" value="1"/>
</dbReference>
<reference evidence="13 14" key="1">
    <citation type="submission" date="2018-06" db="EMBL/GenBank/DDBJ databases">
        <authorList>
            <consortium name="Pathogen Informatics"/>
            <person name="Doyle S."/>
        </authorList>
    </citation>
    <scope>NUCLEOTIDE SEQUENCE [LARGE SCALE GENOMIC DNA]</scope>
    <source>
        <strain evidence="13 14">NCTC11088</strain>
    </source>
</reference>
<comment type="similarity">
    <text evidence="3 11">Belongs to the D-isomer specific 2-hydroxyacid dehydrogenase family.</text>
</comment>
<dbReference type="PANTHER" id="PTHR42938:SF47">
    <property type="entry name" value="HYDROXYPYRUVATE REDUCTASE"/>
    <property type="match status" value="1"/>
</dbReference>
<dbReference type="PROSITE" id="PS51671">
    <property type="entry name" value="ACT"/>
    <property type="match status" value="1"/>
</dbReference>
<dbReference type="EC" id="1.1.1.95" evidence="5"/>
<comment type="catalytic activity">
    <reaction evidence="10">
        <text>(2R)-3-phosphoglycerate + NAD(+) = 3-phosphooxypyruvate + NADH + H(+)</text>
        <dbReference type="Rhea" id="RHEA:12641"/>
        <dbReference type="ChEBI" id="CHEBI:15378"/>
        <dbReference type="ChEBI" id="CHEBI:18110"/>
        <dbReference type="ChEBI" id="CHEBI:57540"/>
        <dbReference type="ChEBI" id="CHEBI:57945"/>
        <dbReference type="ChEBI" id="CHEBI:58272"/>
        <dbReference type="EC" id="1.1.1.95"/>
    </reaction>
</comment>
<dbReference type="InterPro" id="IPR002912">
    <property type="entry name" value="ACT_dom"/>
</dbReference>
<evidence type="ECO:0000256" key="10">
    <source>
        <dbReference type="ARBA" id="ARBA00048731"/>
    </source>
</evidence>
<dbReference type="PROSITE" id="PS00671">
    <property type="entry name" value="D_2_HYDROXYACID_DH_3"/>
    <property type="match status" value="1"/>
</dbReference>
<dbReference type="EMBL" id="UGTH01000001">
    <property type="protein sequence ID" value="SUB75862.1"/>
    <property type="molecule type" value="Genomic_DNA"/>
</dbReference>
<evidence type="ECO:0000313" key="13">
    <source>
        <dbReference type="EMBL" id="SUB75862.1"/>
    </source>
</evidence>
<evidence type="ECO:0000256" key="11">
    <source>
        <dbReference type="RuleBase" id="RU003719"/>
    </source>
</evidence>
<dbReference type="InterPro" id="IPR006139">
    <property type="entry name" value="D-isomer_2_OHA_DH_cat_dom"/>
</dbReference>
<organism evidence="13 14">
    <name type="scientific">Peptoniphilus indolicus</name>
    <dbReference type="NCBI Taxonomy" id="33030"/>
    <lineage>
        <taxon>Bacteria</taxon>
        <taxon>Bacillati</taxon>
        <taxon>Bacillota</taxon>
        <taxon>Tissierellia</taxon>
        <taxon>Tissierellales</taxon>
        <taxon>Peptoniphilaceae</taxon>
        <taxon>Peptoniphilus</taxon>
    </lineage>
</organism>
<evidence type="ECO:0000256" key="4">
    <source>
        <dbReference type="ARBA" id="ARBA00013001"/>
    </source>
</evidence>
<name>A0A379DE79_9FIRM</name>
<dbReference type="Pfam" id="PF02826">
    <property type="entry name" value="2-Hacid_dh_C"/>
    <property type="match status" value="1"/>
</dbReference>
<keyword evidence="7 11" id="KW-0560">Oxidoreductase</keyword>
<evidence type="ECO:0000256" key="7">
    <source>
        <dbReference type="ARBA" id="ARBA00023002"/>
    </source>
</evidence>
<dbReference type="Proteomes" id="UP000254777">
    <property type="component" value="Unassembled WGS sequence"/>
</dbReference>
<comment type="catalytic activity">
    <reaction evidence="9">
        <text>(R)-2-hydroxyglutarate + NAD(+) = 2-oxoglutarate + NADH + H(+)</text>
        <dbReference type="Rhea" id="RHEA:49612"/>
        <dbReference type="ChEBI" id="CHEBI:15378"/>
        <dbReference type="ChEBI" id="CHEBI:15801"/>
        <dbReference type="ChEBI" id="CHEBI:16810"/>
        <dbReference type="ChEBI" id="CHEBI:57540"/>
        <dbReference type="ChEBI" id="CHEBI:57945"/>
        <dbReference type="EC" id="1.1.1.399"/>
    </reaction>
</comment>
<dbReference type="PANTHER" id="PTHR42938">
    <property type="entry name" value="FORMATE DEHYDROGENASE 1"/>
    <property type="match status" value="1"/>
</dbReference>
<evidence type="ECO:0000256" key="2">
    <source>
        <dbReference type="ARBA" id="ARBA00005216"/>
    </source>
</evidence>
<dbReference type="InterPro" id="IPR045865">
    <property type="entry name" value="ACT-like_dom_sf"/>
</dbReference>
<dbReference type="RefSeq" id="WP_004821250.1">
    <property type="nucleotide sequence ID" value="NZ_UGTH01000001.1"/>
</dbReference>
<dbReference type="UniPathway" id="UPA00135">
    <property type="reaction ID" value="UER00196"/>
</dbReference>
<evidence type="ECO:0000313" key="14">
    <source>
        <dbReference type="Proteomes" id="UP000254777"/>
    </source>
</evidence>
<dbReference type="GO" id="GO:0004617">
    <property type="term" value="F:phosphoglycerate dehydrogenase activity"/>
    <property type="evidence" value="ECO:0007669"/>
    <property type="project" value="UniProtKB-EC"/>
</dbReference>
<evidence type="ECO:0000259" key="12">
    <source>
        <dbReference type="PROSITE" id="PS51671"/>
    </source>
</evidence>
<evidence type="ECO:0000256" key="8">
    <source>
        <dbReference type="ARBA" id="ARBA00030455"/>
    </source>
</evidence>
<feature type="domain" description="ACT" evidence="12">
    <location>
        <begin position="319"/>
        <end position="388"/>
    </location>
</feature>
<comment type="function">
    <text evidence="1">Catalyzes the reversible oxidation of 3-phospho-D-glycerate to 3-phosphonooxypyruvate, the first step of the phosphorylated L-serine biosynthesis pathway. Also catalyzes the reversible oxidation of 2-hydroxyglutarate to 2-oxoglutarate.</text>
</comment>
<dbReference type="SUPFAM" id="SSF52283">
    <property type="entry name" value="Formate/glycerate dehydrogenase catalytic domain-like"/>
    <property type="match status" value="1"/>
</dbReference>
<protein>
    <recommendedName>
        <fullName evidence="6">D-3-phosphoglycerate dehydrogenase</fullName>
        <ecNumber evidence="4">1.1.1.399</ecNumber>
        <ecNumber evidence="5">1.1.1.95</ecNumber>
    </recommendedName>
    <alternativeName>
        <fullName evidence="8">2-oxoglutarate reductase</fullName>
    </alternativeName>
</protein>
<sequence length="388" mass="42622">MGKYTVKIINNISKKALNLLADNFLIEDESEPVGILVRSAEMHDYEFSPNTLYIGRAGAGVNNIPIDKCSENGIVVCNAPGGNANAVKELALTALLLASRKVVEGIEWTKTLKGKEDIPKLVEAGKKEFVGPELYGKKLGVIGLGATGQLVAETGINMGMKVYGHDPFISLKNALHLNSKVNYVTEVRDIFTNCDYVTIHIPKTEETENFVNRELLSIAKDGIRIINIARGGLVEIEALRESLESGKVAKYVVDFPDNDSFELPNTINIPHLGASTPESEENSAIMVVNEMIEYLLFGNIKNSVNFPDCDMGVCNSVNRITVNHKNIPNMIGQISAILANEGINIANLLNRHKGNWAYTMIDIDSEVNEDLREKLKAIDGVVRVRFIK</sequence>
<dbReference type="CDD" id="cd12174">
    <property type="entry name" value="PGDH_like_3"/>
    <property type="match status" value="1"/>
</dbReference>
<evidence type="ECO:0000256" key="5">
    <source>
        <dbReference type="ARBA" id="ARBA00013143"/>
    </source>
</evidence>
<evidence type="ECO:0000256" key="9">
    <source>
        <dbReference type="ARBA" id="ARBA00048126"/>
    </source>
</evidence>
<proteinExistence type="inferred from homology"/>
<comment type="pathway">
    <text evidence="2">Amino-acid biosynthesis; L-serine biosynthesis; L-serine from 3-phospho-D-glycerate: step 1/3.</text>
</comment>
<dbReference type="InterPro" id="IPR006140">
    <property type="entry name" value="D-isomer_DH_NAD-bd"/>
</dbReference>
<dbReference type="SUPFAM" id="SSF51735">
    <property type="entry name" value="NAD(P)-binding Rossmann-fold domains"/>
    <property type="match status" value="1"/>
</dbReference>
<evidence type="ECO:0000256" key="1">
    <source>
        <dbReference type="ARBA" id="ARBA00003800"/>
    </source>
</evidence>
<dbReference type="Gene3D" id="3.40.50.720">
    <property type="entry name" value="NAD(P)-binding Rossmann-like Domain"/>
    <property type="match status" value="2"/>
</dbReference>
<dbReference type="SUPFAM" id="SSF55021">
    <property type="entry name" value="ACT-like"/>
    <property type="match status" value="1"/>
</dbReference>
<dbReference type="EC" id="1.1.1.399" evidence="4"/>
<dbReference type="InterPro" id="IPR036291">
    <property type="entry name" value="NAD(P)-bd_dom_sf"/>
</dbReference>
<evidence type="ECO:0000256" key="3">
    <source>
        <dbReference type="ARBA" id="ARBA00005854"/>
    </source>
</evidence>
<dbReference type="Gene3D" id="3.30.70.260">
    <property type="match status" value="1"/>
</dbReference>
<evidence type="ECO:0000256" key="6">
    <source>
        <dbReference type="ARBA" id="ARBA00021582"/>
    </source>
</evidence>